<dbReference type="NCBIfam" id="TIGR03696">
    <property type="entry name" value="Rhs_assc_core"/>
    <property type="match status" value="1"/>
</dbReference>
<keyword evidence="2" id="KW-1185">Reference proteome</keyword>
<dbReference type="RefSeq" id="WP_258542593.1">
    <property type="nucleotide sequence ID" value="NZ_OU015584.1"/>
</dbReference>
<name>A0A916JNI6_9FLAO</name>
<dbReference type="AlphaFoldDB" id="A0A916JNI6"/>
<dbReference type="KEGG" id="ptan:CRYO30217_02363"/>
<sequence length="338" mass="38808">MINEALKYRCISDDVYRYGFNGMERDDEEKGAGNSINYKYRMHDPRLGRFFAVDPLVSEYPWNSPYAFSENSVVAFVELEGLERYYAANGSLIGQYGDNPQVRIIRSDGVEKKARAYFNGDARKEIFMKRDVLDRSVRFSLGNLAEKQNVATEIFEEMGYSRFLMENNKIDIITEGGSCYCFGPSKPMQIEIGGGSSNYFTIVNILTKEVTHMSDYHLGTNNNYIRELNGVIRAMEDESFAKSDIGHQEKMLRDAAGWMFYLKNDQLYEKKFEEELGKGPQTIKYEEHVERVKAIGVDFDWSGQLSKMKEMGGNHIAGQGTLKNIKLNENYEGDYNKE</sequence>
<accession>A0A916JNI6</accession>
<reference evidence="1" key="1">
    <citation type="submission" date="2021-04" db="EMBL/GenBank/DDBJ databases">
        <authorList>
            <person name="Rodrigo-Torres L."/>
            <person name="Arahal R. D."/>
            <person name="Lucena T."/>
        </authorList>
    </citation>
    <scope>NUCLEOTIDE SEQUENCE</scope>
    <source>
        <strain evidence="1">AS29M-1</strain>
    </source>
</reference>
<organism evidence="1 2">
    <name type="scientific">Parvicella tangerina</name>
    <dbReference type="NCBI Taxonomy" id="2829795"/>
    <lineage>
        <taxon>Bacteria</taxon>
        <taxon>Pseudomonadati</taxon>
        <taxon>Bacteroidota</taxon>
        <taxon>Flavobacteriia</taxon>
        <taxon>Flavobacteriales</taxon>
        <taxon>Parvicellaceae</taxon>
        <taxon>Parvicella</taxon>
    </lineage>
</organism>
<dbReference type="Gene3D" id="2.180.10.10">
    <property type="entry name" value="RHS repeat-associated core"/>
    <property type="match status" value="1"/>
</dbReference>
<gene>
    <name evidence="1" type="ORF">CRYO30217_02363</name>
</gene>
<evidence type="ECO:0008006" key="3">
    <source>
        <dbReference type="Google" id="ProtNLM"/>
    </source>
</evidence>
<dbReference type="EMBL" id="OU015584">
    <property type="protein sequence ID" value="CAG5084057.1"/>
    <property type="molecule type" value="Genomic_DNA"/>
</dbReference>
<evidence type="ECO:0000313" key="1">
    <source>
        <dbReference type="EMBL" id="CAG5084057.1"/>
    </source>
</evidence>
<dbReference type="Proteomes" id="UP000683507">
    <property type="component" value="Chromosome"/>
</dbReference>
<evidence type="ECO:0000313" key="2">
    <source>
        <dbReference type="Proteomes" id="UP000683507"/>
    </source>
</evidence>
<proteinExistence type="predicted"/>
<protein>
    <recommendedName>
        <fullName evidence="3">RHS repeat-associated core domain-containing protein</fullName>
    </recommendedName>
</protein>
<dbReference type="InterPro" id="IPR022385">
    <property type="entry name" value="Rhs_assc_core"/>
</dbReference>